<dbReference type="EMBL" id="QMQY01000061">
    <property type="protein sequence ID" value="RLE50442.1"/>
    <property type="molecule type" value="Genomic_DNA"/>
</dbReference>
<sequence length="128" mass="14478">MASYNVNVEEYIIEIEAPSIRPIKIKLIRIKAPLTIQALIKKLPLTTRISKFGKQVIINIPIKTIVEKTSREVKKGEVAYWHASQAMVIYLEDMKLMSPVVIIGEVIKGLEILNEIRSGLGVQIRRVS</sequence>
<name>A0A497ETU3_9CREN</name>
<evidence type="ECO:0000313" key="3">
    <source>
        <dbReference type="Proteomes" id="UP000281962"/>
    </source>
</evidence>
<dbReference type="AlphaFoldDB" id="A0A497ETU3"/>
<organism evidence="2 3">
    <name type="scientific">Thermoproteota archaeon</name>
    <dbReference type="NCBI Taxonomy" id="2056631"/>
    <lineage>
        <taxon>Archaea</taxon>
        <taxon>Thermoproteota</taxon>
    </lineage>
</organism>
<protein>
    <recommendedName>
        <fullName evidence="1">Cyclophilin TM1367-like domain-containing protein</fullName>
    </recommendedName>
</protein>
<dbReference type="Proteomes" id="UP000281962">
    <property type="component" value="Unassembled WGS sequence"/>
</dbReference>
<feature type="domain" description="Cyclophilin TM1367-like" evidence="1">
    <location>
        <begin position="23"/>
        <end position="125"/>
    </location>
</feature>
<evidence type="ECO:0000259" key="1">
    <source>
        <dbReference type="Pfam" id="PF04126"/>
    </source>
</evidence>
<proteinExistence type="predicted"/>
<dbReference type="Pfam" id="PF04126">
    <property type="entry name" value="Cyclophil_like"/>
    <property type="match status" value="1"/>
</dbReference>
<dbReference type="InterPro" id="IPR025658">
    <property type="entry name" value="Cyclophilin_TM1367"/>
</dbReference>
<comment type="caution">
    <text evidence="2">The sequence shown here is derived from an EMBL/GenBank/DDBJ whole genome shotgun (WGS) entry which is preliminary data.</text>
</comment>
<dbReference type="SUPFAM" id="SSF50891">
    <property type="entry name" value="Cyclophilin-like"/>
    <property type="match status" value="1"/>
</dbReference>
<evidence type="ECO:0000313" key="2">
    <source>
        <dbReference type="EMBL" id="RLE50442.1"/>
    </source>
</evidence>
<accession>A0A497ETU3</accession>
<dbReference type="InterPro" id="IPR029000">
    <property type="entry name" value="Cyclophilin-like_dom_sf"/>
</dbReference>
<reference evidence="2 3" key="1">
    <citation type="submission" date="2018-06" db="EMBL/GenBank/DDBJ databases">
        <title>Extensive metabolic versatility and redundancy in microbially diverse, dynamic hydrothermal sediments.</title>
        <authorList>
            <person name="Dombrowski N."/>
            <person name="Teske A."/>
            <person name="Baker B.J."/>
        </authorList>
    </citation>
    <scope>NUCLEOTIDE SEQUENCE [LARGE SCALE GENOMIC DNA]</scope>
    <source>
        <strain evidence="2">B30_G17</strain>
    </source>
</reference>
<dbReference type="Gene3D" id="2.40.100.20">
    <property type="match status" value="1"/>
</dbReference>
<gene>
    <name evidence="2" type="ORF">DRJ21_01700</name>
</gene>